<dbReference type="Proteomes" id="UP000186112">
    <property type="component" value="Unassembled WGS sequence"/>
</dbReference>
<protein>
    <submittedName>
        <fullName evidence="7">Putative amino-acid ABC transporter-binding protein</fullName>
    </submittedName>
</protein>
<comment type="similarity">
    <text evidence="2 4">Belongs to the bacterial solute-binding protein 3 family.</text>
</comment>
<dbReference type="InterPro" id="IPR001638">
    <property type="entry name" value="Solute-binding_3/MltF_N"/>
</dbReference>
<dbReference type="AlphaFoldDB" id="A0A1U7M2E8"/>
<evidence type="ECO:0000256" key="4">
    <source>
        <dbReference type="RuleBase" id="RU003744"/>
    </source>
</evidence>
<comment type="caution">
    <text evidence="7">The sequence shown here is derived from an EMBL/GenBank/DDBJ whole genome shotgun (WGS) entry which is preliminary data.</text>
</comment>
<dbReference type="Gene3D" id="3.40.190.10">
    <property type="entry name" value="Periplasmic binding protein-like II"/>
    <property type="match status" value="2"/>
</dbReference>
<evidence type="ECO:0000313" key="7">
    <source>
        <dbReference type="EMBL" id="OLS01493.1"/>
    </source>
</evidence>
<evidence type="ECO:0000256" key="2">
    <source>
        <dbReference type="ARBA" id="ARBA00010333"/>
    </source>
</evidence>
<keyword evidence="3 5" id="KW-0732">Signal</keyword>
<dbReference type="PANTHER" id="PTHR35936:SF34">
    <property type="entry name" value="ABC TRANSPORTER EXTRACELLULAR-BINDING PROTEIN YCKB-RELATED"/>
    <property type="match status" value="1"/>
</dbReference>
<comment type="subcellular location">
    <subcellularLocation>
        <location evidence="1">Cell envelope</location>
    </subcellularLocation>
</comment>
<dbReference type="GO" id="GO:0030313">
    <property type="term" value="C:cell envelope"/>
    <property type="evidence" value="ECO:0007669"/>
    <property type="project" value="UniProtKB-SubCell"/>
</dbReference>
<dbReference type="SMART" id="SM00062">
    <property type="entry name" value="PBPb"/>
    <property type="match status" value="1"/>
</dbReference>
<name>A0A1U7M2E8_TISCR</name>
<proteinExistence type="inferred from homology"/>
<feature type="chain" id="PRO_5038367892" evidence="5">
    <location>
        <begin position="21"/>
        <end position="266"/>
    </location>
</feature>
<dbReference type="PANTHER" id="PTHR35936">
    <property type="entry name" value="MEMBRANE-BOUND LYTIC MUREIN TRANSGLYCOSYLASE F"/>
    <property type="match status" value="1"/>
</dbReference>
<dbReference type="OrthoDB" id="9774451at2"/>
<reference evidence="7 8" key="1">
    <citation type="submission" date="2016-02" db="EMBL/GenBank/DDBJ databases">
        <title>Genome sequence of Tissierella creatinophila DSM 6911.</title>
        <authorList>
            <person name="Poehlein A."/>
            <person name="Daniel R."/>
        </authorList>
    </citation>
    <scope>NUCLEOTIDE SEQUENCE [LARGE SCALE GENOMIC DNA]</scope>
    <source>
        <strain evidence="7 8">DSM 6911</strain>
    </source>
</reference>
<organism evidence="7 8">
    <name type="scientific">Tissierella creatinophila DSM 6911</name>
    <dbReference type="NCBI Taxonomy" id="1123403"/>
    <lineage>
        <taxon>Bacteria</taxon>
        <taxon>Bacillati</taxon>
        <taxon>Bacillota</taxon>
        <taxon>Tissierellia</taxon>
        <taxon>Tissierellales</taxon>
        <taxon>Tissierellaceae</taxon>
        <taxon>Tissierella</taxon>
    </lineage>
</organism>
<gene>
    <name evidence="7" type="ORF">TICRE_25320</name>
</gene>
<feature type="domain" description="Solute-binding protein family 3/N-terminal" evidence="6">
    <location>
        <begin position="40"/>
        <end position="259"/>
    </location>
</feature>
<dbReference type="EMBL" id="LTDM01000066">
    <property type="protein sequence ID" value="OLS01493.1"/>
    <property type="molecule type" value="Genomic_DNA"/>
</dbReference>
<evidence type="ECO:0000256" key="3">
    <source>
        <dbReference type="ARBA" id="ARBA00022729"/>
    </source>
</evidence>
<sequence>MKSKLKFMLLILLLVSTVLAGCSKNKADDSTDLSDGKKEVLVIGTEGTYQPFTYHNEKGELVGYDVEIGKAIAEEIGMEAKFMEITWEGLLAGLDNGQVDIVVNQVGVTKEREEKYIFSEPYLYSYPALIVKSDNDSINSFEDAKGLTTSLNVSSNYALIAEDYGIEIIPSETFSKDIELLLAGRTDVVVNDTVAFADYLKQKPDTPIKIAATLDKANTVAIPIRKKDVDLKEKINNAIITLRENGRLKEISEKYLDKDLTTPESN</sequence>
<evidence type="ECO:0000256" key="5">
    <source>
        <dbReference type="SAM" id="SignalP"/>
    </source>
</evidence>
<dbReference type="RefSeq" id="WP_075728637.1">
    <property type="nucleotide sequence ID" value="NZ_LTDM01000066.1"/>
</dbReference>
<evidence type="ECO:0000313" key="8">
    <source>
        <dbReference type="Proteomes" id="UP000186112"/>
    </source>
</evidence>
<keyword evidence="8" id="KW-1185">Reference proteome</keyword>
<dbReference type="PROSITE" id="PS01039">
    <property type="entry name" value="SBP_BACTERIAL_3"/>
    <property type="match status" value="1"/>
</dbReference>
<feature type="signal peptide" evidence="5">
    <location>
        <begin position="1"/>
        <end position="20"/>
    </location>
</feature>
<dbReference type="PROSITE" id="PS51257">
    <property type="entry name" value="PROKAR_LIPOPROTEIN"/>
    <property type="match status" value="1"/>
</dbReference>
<dbReference type="Pfam" id="PF00497">
    <property type="entry name" value="SBP_bac_3"/>
    <property type="match status" value="1"/>
</dbReference>
<dbReference type="InterPro" id="IPR018313">
    <property type="entry name" value="SBP_3_CS"/>
</dbReference>
<evidence type="ECO:0000259" key="6">
    <source>
        <dbReference type="SMART" id="SM00062"/>
    </source>
</evidence>
<accession>A0A1U7M2E8</accession>
<evidence type="ECO:0000256" key="1">
    <source>
        <dbReference type="ARBA" id="ARBA00004196"/>
    </source>
</evidence>
<dbReference type="SUPFAM" id="SSF53850">
    <property type="entry name" value="Periplasmic binding protein-like II"/>
    <property type="match status" value="1"/>
</dbReference>